<evidence type="ECO:0000313" key="1">
    <source>
        <dbReference type="EMBL" id="KAJ3837200.1"/>
    </source>
</evidence>
<gene>
    <name evidence="1" type="ORF">F5878DRAFT_662304</name>
</gene>
<dbReference type="Proteomes" id="UP001163846">
    <property type="component" value="Unassembled WGS sequence"/>
</dbReference>
<keyword evidence="2" id="KW-1185">Reference proteome</keyword>
<accession>A0AA38P6H0</accession>
<evidence type="ECO:0000313" key="2">
    <source>
        <dbReference type="Proteomes" id="UP001163846"/>
    </source>
</evidence>
<reference evidence="1" key="1">
    <citation type="submission" date="2022-08" db="EMBL/GenBank/DDBJ databases">
        <authorList>
            <consortium name="DOE Joint Genome Institute"/>
            <person name="Min B."/>
            <person name="Riley R."/>
            <person name="Sierra-Patev S."/>
            <person name="Naranjo-Ortiz M."/>
            <person name="Looney B."/>
            <person name="Konkel Z."/>
            <person name="Slot J.C."/>
            <person name="Sakamoto Y."/>
            <person name="Steenwyk J.L."/>
            <person name="Rokas A."/>
            <person name="Carro J."/>
            <person name="Camarero S."/>
            <person name="Ferreira P."/>
            <person name="Molpeceres G."/>
            <person name="Ruiz-Duenas F.J."/>
            <person name="Serrano A."/>
            <person name="Henrissat B."/>
            <person name="Drula E."/>
            <person name="Hughes K.W."/>
            <person name="Mata J.L."/>
            <person name="Ishikawa N.K."/>
            <person name="Vargas-Isla R."/>
            <person name="Ushijima S."/>
            <person name="Smith C.A."/>
            <person name="Ahrendt S."/>
            <person name="Andreopoulos W."/>
            <person name="He G."/>
            <person name="Labutti K."/>
            <person name="Lipzen A."/>
            <person name="Ng V."/>
            <person name="Sandor L."/>
            <person name="Barry K."/>
            <person name="Martinez A.T."/>
            <person name="Xiao Y."/>
            <person name="Gibbons J.G."/>
            <person name="Terashima K."/>
            <person name="Hibbett D.S."/>
            <person name="Grigoriev I.V."/>
        </authorList>
    </citation>
    <scope>NUCLEOTIDE SEQUENCE</scope>
    <source>
        <strain evidence="1">TFB9207</strain>
    </source>
</reference>
<dbReference type="AlphaFoldDB" id="A0AA38P6H0"/>
<comment type="caution">
    <text evidence="1">The sequence shown here is derived from an EMBL/GenBank/DDBJ whole genome shotgun (WGS) entry which is preliminary data.</text>
</comment>
<sequence>MTYDSHVDDNDSIMRIIPIFTMYSATSAGTMPNYAPTFLRNCYVASLSQD</sequence>
<proteinExistence type="predicted"/>
<dbReference type="EMBL" id="MU806263">
    <property type="protein sequence ID" value="KAJ3837200.1"/>
    <property type="molecule type" value="Genomic_DNA"/>
</dbReference>
<protein>
    <submittedName>
        <fullName evidence="1">Uncharacterized protein</fullName>
    </submittedName>
</protein>
<name>A0AA38P6H0_9AGAR</name>
<organism evidence="1 2">
    <name type="scientific">Lentinula raphanica</name>
    <dbReference type="NCBI Taxonomy" id="153919"/>
    <lineage>
        <taxon>Eukaryota</taxon>
        <taxon>Fungi</taxon>
        <taxon>Dikarya</taxon>
        <taxon>Basidiomycota</taxon>
        <taxon>Agaricomycotina</taxon>
        <taxon>Agaricomycetes</taxon>
        <taxon>Agaricomycetidae</taxon>
        <taxon>Agaricales</taxon>
        <taxon>Marasmiineae</taxon>
        <taxon>Omphalotaceae</taxon>
        <taxon>Lentinula</taxon>
    </lineage>
</organism>